<protein>
    <submittedName>
        <fullName evidence="2">Stage II sporulation protein P</fullName>
    </submittedName>
</protein>
<dbReference type="InterPro" id="IPR010897">
    <property type="entry name" value="Spore_II_P"/>
</dbReference>
<reference evidence="2" key="2">
    <citation type="journal article" date="2021" name="PeerJ">
        <title>Extensive microbial diversity within the chicken gut microbiome revealed by metagenomics and culture.</title>
        <authorList>
            <person name="Gilroy R."/>
            <person name="Ravi A."/>
            <person name="Getino M."/>
            <person name="Pursley I."/>
            <person name="Horton D.L."/>
            <person name="Alikhan N.F."/>
            <person name="Baker D."/>
            <person name="Gharbi K."/>
            <person name="Hall N."/>
            <person name="Watson M."/>
            <person name="Adriaenssens E.M."/>
            <person name="Foster-Nyarko E."/>
            <person name="Jarju S."/>
            <person name="Secka A."/>
            <person name="Antonio M."/>
            <person name="Oren A."/>
            <person name="Chaudhuri R.R."/>
            <person name="La Ragione R."/>
            <person name="Hildebrand F."/>
            <person name="Pallen M.J."/>
        </authorList>
    </citation>
    <scope>NUCLEOTIDE SEQUENCE</scope>
    <source>
        <strain evidence="2">CHK195-15760</strain>
    </source>
</reference>
<evidence type="ECO:0000256" key="1">
    <source>
        <dbReference type="SAM" id="Phobius"/>
    </source>
</evidence>
<keyword evidence="1" id="KW-0472">Membrane</keyword>
<reference evidence="2" key="1">
    <citation type="submission" date="2020-10" db="EMBL/GenBank/DDBJ databases">
        <authorList>
            <person name="Gilroy R."/>
        </authorList>
    </citation>
    <scope>NUCLEOTIDE SEQUENCE</scope>
    <source>
        <strain evidence="2">CHK195-15760</strain>
    </source>
</reference>
<keyword evidence="1" id="KW-0812">Transmembrane</keyword>
<proteinExistence type="predicted"/>
<dbReference type="EMBL" id="DVNH01000048">
    <property type="protein sequence ID" value="HIU52194.1"/>
    <property type="molecule type" value="Genomic_DNA"/>
</dbReference>
<dbReference type="NCBIfam" id="TIGR02867">
    <property type="entry name" value="spore_II_P"/>
    <property type="match status" value="1"/>
</dbReference>
<name>A0A9D1M246_9FIRM</name>
<comment type="caution">
    <text evidence="2">The sequence shown here is derived from an EMBL/GenBank/DDBJ whole genome shotgun (WGS) entry which is preliminary data.</text>
</comment>
<feature type="transmembrane region" description="Helical" evidence="1">
    <location>
        <begin position="12"/>
        <end position="33"/>
    </location>
</feature>
<evidence type="ECO:0000313" key="3">
    <source>
        <dbReference type="Proteomes" id="UP000824093"/>
    </source>
</evidence>
<sequence>MINMTVIKGKDLLKYLVELTIIISIVVGLTRYFSSQKSQKQEINWLEKISVIVENVKKTARIYSIHQAIPMMDGEKKEGISQVDQDSIEQLLNTELSMTQTLKEKEETKVEIAEKPQEENKETQSVEEAQINVQTEVIDQSGINTKFTNEYNSVKIKNESKYDLTPEILTPDIELENKKDILIFHTHTCESYTATEAFPYQPTGNFRTNDLNFSVARVGAELKKHLDAYGYQTVHDQTYHDYPAYTGSYNRSLVTVKNQLALKPETQMVFDIHRDAVGSKEDYAPTVKIGEEYAAQLMFVIGTDGGGLSHPNWQQNLKFAIKIQEKANELYPGLFKPIIVRNSRYNQHVTKAASIIEVGATGNTMEQCLTSMKYLSKVISEVVK</sequence>
<dbReference type="Pfam" id="PF07454">
    <property type="entry name" value="SpoIIP"/>
    <property type="match status" value="1"/>
</dbReference>
<dbReference type="Proteomes" id="UP000824093">
    <property type="component" value="Unassembled WGS sequence"/>
</dbReference>
<keyword evidence="1" id="KW-1133">Transmembrane helix</keyword>
<organism evidence="2 3">
    <name type="scientific">Candidatus Merdicola faecigallinarum</name>
    <dbReference type="NCBI Taxonomy" id="2840862"/>
    <lineage>
        <taxon>Bacteria</taxon>
        <taxon>Bacillati</taxon>
        <taxon>Bacillota</taxon>
        <taxon>Clostridia</taxon>
        <taxon>Candidatus Merdicola</taxon>
    </lineage>
</organism>
<dbReference type="AlphaFoldDB" id="A0A9D1M246"/>
<accession>A0A9D1M246</accession>
<gene>
    <name evidence="2" type="ORF">IAB70_06255</name>
</gene>
<evidence type="ECO:0000313" key="2">
    <source>
        <dbReference type="EMBL" id="HIU52194.1"/>
    </source>
</evidence>